<dbReference type="InterPro" id="IPR052018">
    <property type="entry name" value="PHP_domain"/>
</dbReference>
<gene>
    <name evidence="3" type="primary">LOC120261171</name>
</gene>
<dbReference type="AlphaFoldDB" id="A0AB40BCD9"/>
<dbReference type="Proteomes" id="UP001515500">
    <property type="component" value="Chromosome 5"/>
</dbReference>
<dbReference type="GeneID" id="120261171"/>
<dbReference type="SMART" id="SM00481">
    <property type="entry name" value="POLIIIAc"/>
    <property type="match status" value="1"/>
</dbReference>
<name>A0AB40BCD9_DIOCR</name>
<dbReference type="Gene3D" id="3.20.20.140">
    <property type="entry name" value="Metal-dependent hydrolases"/>
    <property type="match status" value="1"/>
</dbReference>
<proteinExistence type="predicted"/>
<evidence type="ECO:0000313" key="3">
    <source>
        <dbReference type="RefSeq" id="XP_039124866.1"/>
    </source>
</evidence>
<evidence type="ECO:0000259" key="1">
    <source>
        <dbReference type="SMART" id="SM00481"/>
    </source>
</evidence>
<keyword evidence="2" id="KW-1185">Reference proteome</keyword>
<dbReference type="InterPro" id="IPR003141">
    <property type="entry name" value="Pol/His_phosphatase_N"/>
</dbReference>
<accession>A0AB40BCD9</accession>
<dbReference type="InterPro" id="IPR016195">
    <property type="entry name" value="Pol/histidinol_Pase-like"/>
</dbReference>
<dbReference type="GO" id="GO:0004534">
    <property type="term" value="F:5'-3' RNA exonuclease activity"/>
    <property type="evidence" value="ECO:0007669"/>
    <property type="project" value="TreeGrafter"/>
</dbReference>
<sequence length="417" mass="45941">MGDKKKKKSKSKRNPNADHILASRYVHEWFLGGAPGPPLSHDSDEFLPPLPRYKAAERIVFEFHSHSKHSDGFLSPTALVERAHRNGVKVLALTDHDTMAGVSEAVQAGHKFGIKIIPGVEISAIFSSREGSGAEESVHVLAYYGSCGPARYEELERVLSHIRDGRYDRAKNMLLKLRNLKMPIKWENVVKIAGSGVAPGRVHVARAMIEAGYVENLKQAFSRYLYNDGPAYAKGSEPSAEVVVQLICHTGGVAVLAHPWALKDPVSVIKSLKTAGLHAVEVYRSDGKMDEFSDLASIHDLVKIGGSDFHGRGGHDESDLGSVNLSVQTVFQFLKLARPIWCNAATEILLSFAADPSDMNLEHLTRFRKLKIQSGIPTDNNNKDVLSMCLTLWLTSEERETAEIEAIRLKLSDTQCC</sequence>
<dbReference type="RefSeq" id="XP_039124866.1">
    <property type="nucleotide sequence ID" value="XM_039268932.1"/>
</dbReference>
<dbReference type="InterPro" id="IPR004013">
    <property type="entry name" value="PHP_dom"/>
</dbReference>
<dbReference type="GO" id="GO:0035312">
    <property type="term" value="F:5'-3' DNA exonuclease activity"/>
    <property type="evidence" value="ECO:0007669"/>
    <property type="project" value="TreeGrafter"/>
</dbReference>
<dbReference type="FunFam" id="1.10.150.650:FF:000002">
    <property type="entry name" value="PHP domain-containing protein"/>
    <property type="match status" value="1"/>
</dbReference>
<dbReference type="Pfam" id="PF02811">
    <property type="entry name" value="PHP"/>
    <property type="match status" value="1"/>
</dbReference>
<dbReference type="SUPFAM" id="SSF89550">
    <property type="entry name" value="PHP domain-like"/>
    <property type="match status" value="1"/>
</dbReference>
<dbReference type="Gene3D" id="1.10.150.650">
    <property type="match status" value="1"/>
</dbReference>
<dbReference type="PANTHER" id="PTHR42924">
    <property type="entry name" value="EXONUCLEASE"/>
    <property type="match status" value="1"/>
</dbReference>
<organism evidence="2 3">
    <name type="scientific">Dioscorea cayennensis subsp. rotundata</name>
    <name type="common">White Guinea yam</name>
    <name type="synonym">Dioscorea rotundata</name>
    <dbReference type="NCBI Taxonomy" id="55577"/>
    <lineage>
        <taxon>Eukaryota</taxon>
        <taxon>Viridiplantae</taxon>
        <taxon>Streptophyta</taxon>
        <taxon>Embryophyta</taxon>
        <taxon>Tracheophyta</taxon>
        <taxon>Spermatophyta</taxon>
        <taxon>Magnoliopsida</taxon>
        <taxon>Liliopsida</taxon>
        <taxon>Dioscoreales</taxon>
        <taxon>Dioscoreaceae</taxon>
        <taxon>Dioscorea</taxon>
    </lineage>
</organism>
<feature type="domain" description="Polymerase/histidinol phosphatase N-terminal" evidence="1">
    <location>
        <begin position="61"/>
        <end position="126"/>
    </location>
</feature>
<protein>
    <submittedName>
        <fullName evidence="3">3',5'-nucleoside bisphosphate phosphatase-like</fullName>
    </submittedName>
</protein>
<dbReference type="PANTHER" id="PTHR42924:SF3">
    <property type="entry name" value="POLYMERASE_HISTIDINOL PHOSPHATASE N-TERMINAL DOMAIN-CONTAINING PROTEIN"/>
    <property type="match status" value="1"/>
</dbReference>
<reference evidence="3" key="1">
    <citation type="submission" date="2025-08" db="UniProtKB">
        <authorList>
            <consortium name="RefSeq"/>
        </authorList>
    </citation>
    <scope>IDENTIFICATION</scope>
</reference>
<evidence type="ECO:0000313" key="2">
    <source>
        <dbReference type="Proteomes" id="UP001515500"/>
    </source>
</evidence>
<dbReference type="CDD" id="cd07438">
    <property type="entry name" value="PHP_HisPPase_AMP"/>
    <property type="match status" value="1"/>
</dbReference>